<gene>
    <name evidence="2" type="ORF">EcWSU1_02622</name>
</gene>
<dbReference type="HOGENOM" id="CLU_2552919_0_0_6"/>
<sequence>MAPLASMLACKNRRLDKSAMTTPEKKTKKSAHPCRSTAGRLYPEDRCTAVGAPSKMVNQIMQRECQVLLPCFPGVYREISTTAHLNQALNAH</sequence>
<protein>
    <submittedName>
        <fullName evidence="2">Uncharacterized protein</fullName>
    </submittedName>
</protein>
<feature type="region of interest" description="Disordered" evidence="1">
    <location>
        <begin position="14"/>
        <end position="37"/>
    </location>
</feature>
<evidence type="ECO:0000313" key="3">
    <source>
        <dbReference type="Proteomes" id="UP000007838"/>
    </source>
</evidence>
<name>G8LF73_9ENTR</name>
<dbReference type="EMBL" id="CP002886">
    <property type="protein sequence ID" value="AEW74056.1"/>
    <property type="molecule type" value="Genomic_DNA"/>
</dbReference>
<evidence type="ECO:0000313" key="2">
    <source>
        <dbReference type="EMBL" id="AEW74056.1"/>
    </source>
</evidence>
<organism evidence="2 3">
    <name type="scientific">Enterobacter ludwigii</name>
    <dbReference type="NCBI Taxonomy" id="299767"/>
    <lineage>
        <taxon>Bacteria</taxon>
        <taxon>Pseudomonadati</taxon>
        <taxon>Pseudomonadota</taxon>
        <taxon>Gammaproteobacteria</taxon>
        <taxon>Enterobacterales</taxon>
        <taxon>Enterobacteriaceae</taxon>
        <taxon>Enterobacter</taxon>
        <taxon>Enterobacter cloacae complex</taxon>
    </lineage>
</organism>
<dbReference type="KEGG" id="eec:EcWSU1_02622"/>
<proteinExistence type="predicted"/>
<dbReference type="Proteomes" id="UP000007838">
    <property type="component" value="Chromosome"/>
</dbReference>
<reference evidence="2 3" key="1">
    <citation type="journal article" date="2011" name="Stand. Genomic Sci.">
        <title>Complete genome of the onion pathogen Enterobacter cloacae EcWSU1.</title>
        <authorList>
            <person name="Humann J.L."/>
            <person name="Wildung M."/>
            <person name="Cheng C.H."/>
            <person name="Lee T."/>
            <person name="Stewart J.E."/>
            <person name="Drew J.C."/>
            <person name="Triplett E.W."/>
            <person name="Main D."/>
            <person name="Schroeder B.K."/>
        </authorList>
    </citation>
    <scope>NUCLEOTIDE SEQUENCE [LARGE SCALE GENOMIC DNA]</scope>
    <source>
        <strain evidence="2 3">EcWSU1</strain>
    </source>
</reference>
<evidence type="ECO:0000256" key="1">
    <source>
        <dbReference type="SAM" id="MobiDB-lite"/>
    </source>
</evidence>
<accession>G8LF73</accession>
<dbReference type="AlphaFoldDB" id="G8LF73"/>